<protein>
    <submittedName>
        <fullName evidence="2">Uncharacterized protein</fullName>
    </submittedName>
</protein>
<gene>
    <name evidence="2" type="ORF">FNH04_43475</name>
</gene>
<evidence type="ECO:0000313" key="3">
    <source>
        <dbReference type="Proteomes" id="UP000326979"/>
    </source>
</evidence>
<evidence type="ECO:0000313" key="2">
    <source>
        <dbReference type="EMBL" id="MPY46524.1"/>
    </source>
</evidence>
<proteinExistence type="predicted"/>
<dbReference type="RefSeq" id="WP_152791748.1">
    <property type="nucleotide sequence ID" value="NZ_BAABEQ010000021.1"/>
</dbReference>
<dbReference type="AlphaFoldDB" id="A0A5N8WJ29"/>
<name>A0A5N8WJ29_9ACTN</name>
<evidence type="ECO:0000256" key="1">
    <source>
        <dbReference type="SAM" id="Phobius"/>
    </source>
</evidence>
<dbReference type="Proteomes" id="UP000326979">
    <property type="component" value="Unassembled WGS sequence"/>
</dbReference>
<feature type="transmembrane region" description="Helical" evidence="1">
    <location>
        <begin position="45"/>
        <end position="70"/>
    </location>
</feature>
<keyword evidence="3" id="KW-1185">Reference proteome</keyword>
<keyword evidence="1" id="KW-0812">Transmembrane</keyword>
<reference evidence="2 3" key="1">
    <citation type="submission" date="2019-07" db="EMBL/GenBank/DDBJ databases">
        <title>New species of Amycolatopsis and Streptomyces.</title>
        <authorList>
            <person name="Duangmal K."/>
            <person name="Teo W.F.A."/>
            <person name="Lipun K."/>
        </authorList>
    </citation>
    <scope>NUCLEOTIDE SEQUENCE [LARGE SCALE GENOMIC DNA]</scope>
    <source>
        <strain evidence="2 3">TISTR 2346</strain>
    </source>
</reference>
<keyword evidence="1" id="KW-0472">Membrane</keyword>
<keyword evidence="1" id="KW-1133">Transmembrane helix</keyword>
<sequence>MAKYVAAHLIRLGGGSYMAQEQTGGNLSGWKALTLIGTFGMSVGLISGAAALTLAAASLAIIGSIGTLAAQRKQRS</sequence>
<dbReference type="EMBL" id="VJZE01000690">
    <property type="protein sequence ID" value="MPY46524.1"/>
    <property type="molecule type" value="Genomic_DNA"/>
</dbReference>
<accession>A0A5N8WJ29</accession>
<comment type="caution">
    <text evidence="2">The sequence shown here is derived from an EMBL/GenBank/DDBJ whole genome shotgun (WGS) entry which is preliminary data.</text>
</comment>
<organism evidence="2 3">
    <name type="scientific">Streptomyces phyllanthi</name>
    <dbReference type="NCBI Taxonomy" id="1803180"/>
    <lineage>
        <taxon>Bacteria</taxon>
        <taxon>Bacillati</taxon>
        <taxon>Actinomycetota</taxon>
        <taxon>Actinomycetes</taxon>
        <taxon>Kitasatosporales</taxon>
        <taxon>Streptomycetaceae</taxon>
        <taxon>Streptomyces</taxon>
    </lineage>
</organism>